<protein>
    <recommendedName>
        <fullName evidence="4">SKP1-like protein</fullName>
    </recommendedName>
</protein>
<sequence>MSTSKKKTLLVSSDGEEFEIDEAIAVQSRIVAAFYEEEIDEAIAVPNNRFTIENVTGSVLSKVIAYLKKHAVSVGDGGESSSSSSAEEDLKKWDAEFMETDQKTIFDLMLAANYLTIKPLLDLTCKTVASMILACKDVDEVRERFNIVNDYTPEEEAEVRKENQWAFE</sequence>
<dbReference type="InterPro" id="IPR036296">
    <property type="entry name" value="SKP1-like_dim_sf"/>
</dbReference>
<evidence type="ECO:0000313" key="8">
    <source>
        <dbReference type="Proteomes" id="UP000467841"/>
    </source>
</evidence>
<evidence type="ECO:0000256" key="4">
    <source>
        <dbReference type="PIRNR" id="PIRNR028729"/>
    </source>
</evidence>
<dbReference type="Pfam" id="PF01466">
    <property type="entry name" value="Skp1"/>
    <property type="match status" value="1"/>
</dbReference>
<dbReference type="CDD" id="cd18322">
    <property type="entry name" value="BTB_POZ_SKP1"/>
    <property type="match status" value="1"/>
</dbReference>
<dbReference type="AlphaFoldDB" id="A0A6D2JN99"/>
<feature type="domain" description="SKP1 component POZ" evidence="6">
    <location>
        <begin position="9"/>
        <end position="71"/>
    </location>
</feature>
<dbReference type="GO" id="GO:0006511">
    <property type="term" value="P:ubiquitin-dependent protein catabolic process"/>
    <property type="evidence" value="ECO:0007669"/>
    <property type="project" value="InterPro"/>
</dbReference>
<dbReference type="GO" id="GO:0009867">
    <property type="term" value="P:jasmonic acid mediated signaling pathway"/>
    <property type="evidence" value="ECO:0007669"/>
    <property type="project" value="UniProtKB-ARBA"/>
</dbReference>
<proteinExistence type="inferred from homology"/>
<dbReference type="Proteomes" id="UP000467841">
    <property type="component" value="Unassembled WGS sequence"/>
</dbReference>
<dbReference type="SUPFAM" id="SSF81382">
    <property type="entry name" value="Skp1 dimerisation domain-like"/>
    <property type="match status" value="1"/>
</dbReference>
<name>A0A6D2JN99_9BRAS</name>
<dbReference type="InterPro" id="IPR016073">
    <property type="entry name" value="Skp1_comp_POZ"/>
</dbReference>
<keyword evidence="8" id="KW-1185">Reference proteome</keyword>
<gene>
    <name evidence="7" type="ORF">MERR_LOCUS29702</name>
</gene>
<comment type="function">
    <text evidence="4">Involved in ubiquitination and subsequent proteasomal degradation of target proteins. Together with CUL1, RBX1 and a F-box protein, it forms a SCF E3 ubiquitin ligase complex. The functional specificity of this complex depends on the type of F-box protein. In the SCF complex, it serves as an adapter that links the F-box protein to CUL1.</text>
</comment>
<feature type="domain" description="SKP1 component dimerisation" evidence="5">
    <location>
        <begin position="118"/>
        <end position="166"/>
    </location>
</feature>
<keyword evidence="3 4" id="KW-0833">Ubl conjugation pathway</keyword>
<comment type="subunit">
    <text evidence="4">Part of a SCF (SKP1-cullin-F-box) protein ligase complex.</text>
</comment>
<dbReference type="OrthoDB" id="7827685at2759"/>
<dbReference type="InterPro" id="IPR011333">
    <property type="entry name" value="SKP1/BTB/POZ_sf"/>
</dbReference>
<dbReference type="FunFam" id="3.30.710.10:FF:000026">
    <property type="entry name" value="E3 ubiquitin ligase complex SCF subunit"/>
    <property type="match status" value="1"/>
</dbReference>
<dbReference type="PANTHER" id="PTHR11165">
    <property type="entry name" value="SKP1"/>
    <property type="match status" value="1"/>
</dbReference>
<comment type="similarity">
    <text evidence="2 4">Belongs to the SKP1 family.</text>
</comment>
<dbReference type="GO" id="GO:0016567">
    <property type="term" value="P:protein ubiquitination"/>
    <property type="evidence" value="ECO:0007669"/>
    <property type="project" value="UniProtKB-UniRule"/>
</dbReference>
<dbReference type="Gene3D" id="3.30.710.10">
    <property type="entry name" value="Potassium Channel Kv1.1, Chain A"/>
    <property type="match status" value="1"/>
</dbReference>
<dbReference type="PIRSF" id="PIRSF028729">
    <property type="entry name" value="E3_ubiquit_lig_SCF_Skp"/>
    <property type="match status" value="1"/>
</dbReference>
<evidence type="ECO:0000259" key="6">
    <source>
        <dbReference type="Pfam" id="PF03931"/>
    </source>
</evidence>
<dbReference type="UniPathway" id="UPA00143"/>
<evidence type="ECO:0000256" key="1">
    <source>
        <dbReference type="ARBA" id="ARBA00004906"/>
    </source>
</evidence>
<comment type="pathway">
    <text evidence="1 4">Protein modification; protein ubiquitination.</text>
</comment>
<evidence type="ECO:0000256" key="3">
    <source>
        <dbReference type="ARBA" id="ARBA00022786"/>
    </source>
</evidence>
<dbReference type="InterPro" id="IPR016072">
    <property type="entry name" value="Skp1_comp_dimer"/>
</dbReference>
<dbReference type="EMBL" id="CACVBM020001271">
    <property type="protein sequence ID" value="CAA7042467.1"/>
    <property type="molecule type" value="Genomic_DNA"/>
</dbReference>
<evidence type="ECO:0000256" key="2">
    <source>
        <dbReference type="ARBA" id="ARBA00009993"/>
    </source>
</evidence>
<dbReference type="SUPFAM" id="SSF54695">
    <property type="entry name" value="POZ domain"/>
    <property type="match status" value="1"/>
</dbReference>
<comment type="caution">
    <text evidence="7">The sequence shown here is derived from an EMBL/GenBank/DDBJ whole genome shotgun (WGS) entry which is preliminary data.</text>
</comment>
<dbReference type="InterPro" id="IPR001232">
    <property type="entry name" value="SKP1-like"/>
</dbReference>
<dbReference type="SMART" id="SM00512">
    <property type="entry name" value="Skp1"/>
    <property type="match status" value="1"/>
</dbReference>
<dbReference type="Pfam" id="PF03931">
    <property type="entry name" value="Skp1_POZ"/>
    <property type="match status" value="1"/>
</dbReference>
<evidence type="ECO:0000313" key="7">
    <source>
        <dbReference type="EMBL" id="CAA7042467.1"/>
    </source>
</evidence>
<dbReference type="InterPro" id="IPR016897">
    <property type="entry name" value="SKP1"/>
</dbReference>
<accession>A0A6D2JN99</accession>
<evidence type="ECO:0000259" key="5">
    <source>
        <dbReference type="Pfam" id="PF01466"/>
    </source>
</evidence>
<reference evidence="7" key="1">
    <citation type="submission" date="2020-01" db="EMBL/GenBank/DDBJ databases">
        <authorList>
            <person name="Mishra B."/>
        </authorList>
    </citation>
    <scope>NUCLEOTIDE SEQUENCE [LARGE SCALE GENOMIC DNA]</scope>
</reference>
<organism evidence="7 8">
    <name type="scientific">Microthlaspi erraticum</name>
    <dbReference type="NCBI Taxonomy" id="1685480"/>
    <lineage>
        <taxon>Eukaryota</taxon>
        <taxon>Viridiplantae</taxon>
        <taxon>Streptophyta</taxon>
        <taxon>Embryophyta</taxon>
        <taxon>Tracheophyta</taxon>
        <taxon>Spermatophyta</taxon>
        <taxon>Magnoliopsida</taxon>
        <taxon>eudicotyledons</taxon>
        <taxon>Gunneridae</taxon>
        <taxon>Pentapetalae</taxon>
        <taxon>rosids</taxon>
        <taxon>malvids</taxon>
        <taxon>Brassicales</taxon>
        <taxon>Brassicaceae</taxon>
        <taxon>Coluteocarpeae</taxon>
        <taxon>Microthlaspi</taxon>
    </lineage>
</organism>